<feature type="region of interest" description="Disordered" evidence="1">
    <location>
        <begin position="242"/>
        <end position="286"/>
    </location>
</feature>
<comment type="caution">
    <text evidence="2">The sequence shown here is derived from an EMBL/GenBank/DDBJ whole genome shotgun (WGS) entry which is preliminary data.</text>
</comment>
<feature type="region of interest" description="Disordered" evidence="1">
    <location>
        <begin position="1"/>
        <end position="21"/>
    </location>
</feature>
<dbReference type="AlphaFoldDB" id="A0A4C1UZB0"/>
<evidence type="ECO:0000313" key="2">
    <source>
        <dbReference type="EMBL" id="GBP31795.1"/>
    </source>
</evidence>
<reference evidence="2 3" key="1">
    <citation type="journal article" date="2019" name="Commun. Biol.">
        <title>The bagworm genome reveals a unique fibroin gene that provides high tensile strength.</title>
        <authorList>
            <person name="Kono N."/>
            <person name="Nakamura H."/>
            <person name="Ohtoshi R."/>
            <person name="Tomita M."/>
            <person name="Numata K."/>
            <person name="Arakawa K."/>
        </authorList>
    </citation>
    <scope>NUCLEOTIDE SEQUENCE [LARGE SCALE GENOMIC DNA]</scope>
</reference>
<protein>
    <submittedName>
        <fullName evidence="2">Uncharacterized protein</fullName>
    </submittedName>
</protein>
<accession>A0A4C1UZB0</accession>
<gene>
    <name evidence="2" type="ORF">EVAR_81561_1</name>
</gene>
<keyword evidence="3" id="KW-1185">Reference proteome</keyword>
<evidence type="ECO:0000256" key="1">
    <source>
        <dbReference type="SAM" id="MobiDB-lite"/>
    </source>
</evidence>
<proteinExistence type="predicted"/>
<dbReference type="EMBL" id="BGZK01000251">
    <property type="protein sequence ID" value="GBP31795.1"/>
    <property type="molecule type" value="Genomic_DNA"/>
</dbReference>
<organism evidence="2 3">
    <name type="scientific">Eumeta variegata</name>
    <name type="common">Bagworm moth</name>
    <name type="synonym">Eumeta japonica</name>
    <dbReference type="NCBI Taxonomy" id="151549"/>
    <lineage>
        <taxon>Eukaryota</taxon>
        <taxon>Metazoa</taxon>
        <taxon>Ecdysozoa</taxon>
        <taxon>Arthropoda</taxon>
        <taxon>Hexapoda</taxon>
        <taxon>Insecta</taxon>
        <taxon>Pterygota</taxon>
        <taxon>Neoptera</taxon>
        <taxon>Endopterygota</taxon>
        <taxon>Lepidoptera</taxon>
        <taxon>Glossata</taxon>
        <taxon>Ditrysia</taxon>
        <taxon>Tineoidea</taxon>
        <taxon>Psychidae</taxon>
        <taxon>Oiketicinae</taxon>
        <taxon>Eumeta</taxon>
    </lineage>
</organism>
<evidence type="ECO:0000313" key="3">
    <source>
        <dbReference type="Proteomes" id="UP000299102"/>
    </source>
</evidence>
<name>A0A4C1UZB0_EUMVA</name>
<dbReference type="Proteomes" id="UP000299102">
    <property type="component" value="Unassembled WGS sequence"/>
</dbReference>
<sequence>MTRRRGSKSRNEVRHPRPQRVLPHSTEKNVRLRGMQCNERRHLDNRFQFRNGKRICMRNTGTRRATGTAKVTRHDLDVGPTLDSDFGLALDSVSGVDINTGFVTFKRMKQRAKVRSTLRRRKKAKNVNLPIKWVKTRATLEEHDESPPSLPNTVSNARTKNERYPEICIEYPYSDASRWLEASYGSDALFLAWKKNYYRSCCYLSGAEQYRIQCTFSEFGTAAARASAYEVHRYPRYKDRGTMGPLRFPRASPPRPLANVPARACGQLKPPRRAPARSTVERPKRR</sequence>